<dbReference type="Proteomes" id="UP000193834">
    <property type="component" value="Unassembled WGS sequence"/>
</dbReference>
<evidence type="ECO:0000313" key="2">
    <source>
        <dbReference type="Proteomes" id="UP000193834"/>
    </source>
</evidence>
<dbReference type="AlphaFoldDB" id="A0A1X7K854"/>
<keyword evidence="2" id="KW-1185">Reference proteome</keyword>
<sequence length="249" mass="28568">MSVSLALVPVALTMRLVMGKENYEKWVESSTLRIPTNFQTEREIARTVRTAGYDAEMYAGFLKTHLNGEDLYCFWELIDGKWSAAFSIHDSREDIERFIEAVNHSAGKHVIGDGIEREYETDSTSHPEQLIRPTVFPTNFRDGELLFKTLKEFGVNPVRKGSTIVCKVENSTLTFHGSDGSPYYVEIKNAPDMKKMYEYLSEVDEDYKRCLQSIVYEKLKKRVAEKKMAVESEKVLEDNSIVLTINIRS</sequence>
<evidence type="ECO:0000313" key="1">
    <source>
        <dbReference type="EMBL" id="SMG37092.1"/>
    </source>
</evidence>
<protein>
    <submittedName>
        <fullName evidence="1">Uncharacterized protein</fullName>
    </submittedName>
</protein>
<accession>A0A1X7K854</accession>
<proteinExistence type="predicted"/>
<dbReference type="STRING" id="1852522.SAMN06295960_2180"/>
<name>A0A1X7K854_9BACL</name>
<dbReference type="EMBL" id="FXAZ01000002">
    <property type="protein sequence ID" value="SMG37092.1"/>
    <property type="molecule type" value="Genomic_DNA"/>
</dbReference>
<dbReference type="OrthoDB" id="2572148at2"/>
<organism evidence="1 2">
    <name type="scientific">Paenibacillus aquistagni</name>
    <dbReference type="NCBI Taxonomy" id="1852522"/>
    <lineage>
        <taxon>Bacteria</taxon>
        <taxon>Bacillati</taxon>
        <taxon>Bacillota</taxon>
        <taxon>Bacilli</taxon>
        <taxon>Bacillales</taxon>
        <taxon>Paenibacillaceae</taxon>
        <taxon>Paenibacillus</taxon>
    </lineage>
</organism>
<reference evidence="1 2" key="1">
    <citation type="submission" date="2017-04" db="EMBL/GenBank/DDBJ databases">
        <authorList>
            <person name="Afonso C.L."/>
            <person name="Miller P.J."/>
            <person name="Scott M.A."/>
            <person name="Spackman E."/>
            <person name="Goraichik I."/>
            <person name="Dimitrov K.M."/>
            <person name="Suarez D.L."/>
            <person name="Swayne D.E."/>
        </authorList>
    </citation>
    <scope>NUCLEOTIDE SEQUENCE [LARGE SCALE GENOMIC DNA]</scope>
    <source>
        <strain evidence="1 2">11</strain>
    </source>
</reference>
<gene>
    <name evidence="1" type="ORF">SAMN06295960_2180</name>
</gene>
<dbReference type="RefSeq" id="WP_085494375.1">
    <property type="nucleotide sequence ID" value="NZ_FXAZ01000002.1"/>
</dbReference>